<reference evidence="9" key="1">
    <citation type="submission" date="2015-05" db="EMBL/GenBank/DDBJ databases">
        <authorList>
            <person name="Fogelqvist Johan"/>
        </authorList>
    </citation>
    <scope>NUCLEOTIDE SEQUENCE [LARGE SCALE GENOMIC DNA]</scope>
</reference>
<feature type="region of interest" description="Disordered" evidence="6">
    <location>
        <begin position="1"/>
        <end position="95"/>
    </location>
</feature>
<evidence type="ECO:0000256" key="5">
    <source>
        <dbReference type="RuleBase" id="RU361133"/>
    </source>
</evidence>
<comment type="catalytic activity">
    <reaction evidence="5">
        <text>a 1,2-diacyl-sn-glycero-3-phospho-(1D-myo-inositol-4,5-bisphosphate) + H2O = 1D-myo-inositol 1,4,5-trisphosphate + a 1,2-diacyl-sn-glycerol + H(+)</text>
        <dbReference type="Rhea" id="RHEA:33179"/>
        <dbReference type="ChEBI" id="CHEBI:15377"/>
        <dbReference type="ChEBI" id="CHEBI:15378"/>
        <dbReference type="ChEBI" id="CHEBI:17815"/>
        <dbReference type="ChEBI" id="CHEBI:58456"/>
        <dbReference type="ChEBI" id="CHEBI:203600"/>
        <dbReference type="EC" id="3.1.4.11"/>
    </reaction>
</comment>
<dbReference type="FunFam" id="3.20.20.190:FF:000049">
    <property type="entry name" value="Phosphoinositide phospholipase C"/>
    <property type="match status" value="1"/>
</dbReference>
<dbReference type="Gene3D" id="3.20.20.190">
    <property type="entry name" value="Phosphatidylinositol (PI) phosphodiesterase"/>
    <property type="match status" value="1"/>
</dbReference>
<keyword evidence="3 5" id="KW-0442">Lipid degradation</keyword>
<dbReference type="InterPro" id="IPR017946">
    <property type="entry name" value="PLC-like_Pdiesterase_TIM-brl"/>
</dbReference>
<dbReference type="InterPro" id="IPR001192">
    <property type="entry name" value="PI-PLC_fam"/>
</dbReference>
<keyword evidence="2 5" id="KW-0378">Hydrolase</keyword>
<dbReference type="SUPFAM" id="SSF51695">
    <property type="entry name" value="PLC-like phosphodiesterases"/>
    <property type="match status" value="1"/>
</dbReference>
<dbReference type="EC" id="3.1.4.11" evidence="1 5"/>
<evidence type="ECO:0000313" key="8">
    <source>
        <dbReference type="EMBL" id="CRK46481.1"/>
    </source>
</evidence>
<accession>A0A0G4NJC1</accession>
<evidence type="ECO:0000256" key="4">
    <source>
        <dbReference type="ARBA" id="ARBA00023098"/>
    </source>
</evidence>
<feature type="compositionally biased region" description="Basic residues" evidence="6">
    <location>
        <begin position="276"/>
        <end position="291"/>
    </location>
</feature>
<feature type="compositionally biased region" description="Low complexity" evidence="6">
    <location>
        <begin position="70"/>
        <end position="80"/>
    </location>
</feature>
<dbReference type="Proteomes" id="UP000045706">
    <property type="component" value="Unassembled WGS sequence"/>
</dbReference>
<dbReference type="PANTHER" id="PTHR10336:SF36">
    <property type="entry name" value="1-PHOSPHATIDYLINOSITOL 4,5-BISPHOSPHATE PHOSPHODIESTERASE BETA-4"/>
    <property type="match status" value="1"/>
</dbReference>
<evidence type="ECO:0000313" key="9">
    <source>
        <dbReference type="Proteomes" id="UP000045706"/>
    </source>
</evidence>
<feature type="compositionally biased region" description="Low complexity" evidence="6">
    <location>
        <begin position="35"/>
        <end position="53"/>
    </location>
</feature>
<feature type="domain" description="PI-PLC Y-box" evidence="7">
    <location>
        <begin position="100"/>
        <end position="218"/>
    </location>
</feature>
<dbReference type="PROSITE" id="PS50008">
    <property type="entry name" value="PIPLC_Y_DOMAIN"/>
    <property type="match status" value="1"/>
</dbReference>
<dbReference type="GO" id="GO:0004435">
    <property type="term" value="F:phosphatidylinositol-4,5-bisphosphate phospholipase C activity"/>
    <property type="evidence" value="ECO:0007669"/>
    <property type="project" value="UniProtKB-EC"/>
</dbReference>
<dbReference type="GO" id="GO:0016042">
    <property type="term" value="P:lipid catabolic process"/>
    <property type="evidence" value="ECO:0007669"/>
    <property type="project" value="UniProtKB-KW"/>
</dbReference>
<dbReference type="AlphaFoldDB" id="A0A0G4NJC1"/>
<dbReference type="GO" id="GO:0051209">
    <property type="term" value="P:release of sequestered calcium ion into cytosol"/>
    <property type="evidence" value="ECO:0007669"/>
    <property type="project" value="TreeGrafter"/>
</dbReference>
<proteinExistence type="predicted"/>
<dbReference type="GO" id="GO:0048015">
    <property type="term" value="P:phosphatidylinositol-mediated signaling"/>
    <property type="evidence" value="ECO:0007669"/>
    <property type="project" value="TreeGrafter"/>
</dbReference>
<gene>
    <name evidence="8" type="ORF">BN1723_007089</name>
</gene>
<sequence length="291" mass="32875">MSKEEPKLPEPGRRRGNSLTSPYAKPVQLDNNVIPSQSLPQSPLLSPSNSSRRLVGKSRVNTITEGEVQDTMSSSTSDNDSAGERAPSKRNSPNKTVKVLGDLGVYCAGVKFGGFDTADAKEYNHIFSFMESSFEKHSRPKEAKQAMDRHNMRYLMRVYPDRYRYQSTNFDPLVYWRRGVQMAAMNWQTFDLGMQLNQAMFDSGTDRSGYVLKPSELREIQVLPEGWSGKRERKEVTFSIDVISAQQLMRPNGMAYGPVLVTSPNKALGPLPTSRPVRRTISRHQRRLSHT</sequence>
<dbReference type="EMBL" id="CVQI01035717">
    <property type="protein sequence ID" value="CRK46481.1"/>
    <property type="molecule type" value="Genomic_DNA"/>
</dbReference>
<organism evidence="8 9">
    <name type="scientific">Verticillium longisporum</name>
    <name type="common">Verticillium dahliae var. longisporum</name>
    <dbReference type="NCBI Taxonomy" id="100787"/>
    <lineage>
        <taxon>Eukaryota</taxon>
        <taxon>Fungi</taxon>
        <taxon>Dikarya</taxon>
        <taxon>Ascomycota</taxon>
        <taxon>Pezizomycotina</taxon>
        <taxon>Sordariomycetes</taxon>
        <taxon>Hypocreomycetidae</taxon>
        <taxon>Glomerellales</taxon>
        <taxon>Plectosphaerellaceae</taxon>
        <taxon>Verticillium</taxon>
    </lineage>
</organism>
<feature type="compositionally biased region" description="Basic and acidic residues" evidence="6">
    <location>
        <begin position="1"/>
        <end position="13"/>
    </location>
</feature>
<dbReference type="Pfam" id="PF00387">
    <property type="entry name" value="PI-PLC-Y"/>
    <property type="match status" value="1"/>
</dbReference>
<evidence type="ECO:0000256" key="1">
    <source>
        <dbReference type="ARBA" id="ARBA00012368"/>
    </source>
</evidence>
<feature type="region of interest" description="Disordered" evidence="6">
    <location>
        <begin position="267"/>
        <end position="291"/>
    </location>
</feature>
<keyword evidence="4 5" id="KW-0443">Lipid metabolism</keyword>
<dbReference type="PANTHER" id="PTHR10336">
    <property type="entry name" value="PHOSPHOINOSITIDE-SPECIFIC PHOSPHOLIPASE C FAMILY PROTEIN"/>
    <property type="match status" value="1"/>
</dbReference>
<evidence type="ECO:0000259" key="7">
    <source>
        <dbReference type="PROSITE" id="PS50008"/>
    </source>
</evidence>
<dbReference type="SMART" id="SM00149">
    <property type="entry name" value="PLCYc"/>
    <property type="match status" value="1"/>
</dbReference>
<evidence type="ECO:0000256" key="6">
    <source>
        <dbReference type="SAM" id="MobiDB-lite"/>
    </source>
</evidence>
<evidence type="ECO:0000256" key="3">
    <source>
        <dbReference type="ARBA" id="ARBA00022963"/>
    </source>
</evidence>
<protein>
    <recommendedName>
        <fullName evidence="1 5">Phosphoinositide phospholipase C</fullName>
        <ecNumber evidence="1 5">3.1.4.11</ecNumber>
    </recommendedName>
</protein>
<dbReference type="PRINTS" id="PR00390">
    <property type="entry name" value="PHPHLIPASEC"/>
</dbReference>
<dbReference type="InterPro" id="IPR001711">
    <property type="entry name" value="PLipase_C_Pinositol-sp_Y"/>
</dbReference>
<evidence type="ECO:0000256" key="2">
    <source>
        <dbReference type="ARBA" id="ARBA00022801"/>
    </source>
</evidence>
<name>A0A0G4NJC1_VERLO</name>